<evidence type="ECO:0000313" key="2">
    <source>
        <dbReference type="Proteomes" id="UP001055114"/>
    </source>
</evidence>
<proteinExistence type="predicted"/>
<comment type="caution">
    <text evidence="1">The sequence shown here is derived from an EMBL/GenBank/DDBJ whole genome shotgun (WGS) entry which is preliminary data.</text>
</comment>
<dbReference type="AlphaFoldDB" id="A0AA37K8V5"/>
<accession>A0AA37K8V5</accession>
<organism evidence="1 2">
    <name type="scientific">Parabacteroides merdae</name>
    <dbReference type="NCBI Taxonomy" id="46503"/>
    <lineage>
        <taxon>Bacteria</taxon>
        <taxon>Pseudomonadati</taxon>
        <taxon>Bacteroidota</taxon>
        <taxon>Bacteroidia</taxon>
        <taxon>Bacteroidales</taxon>
        <taxon>Tannerellaceae</taxon>
        <taxon>Parabacteroides</taxon>
    </lineage>
</organism>
<evidence type="ECO:0000313" key="1">
    <source>
        <dbReference type="EMBL" id="GKH73436.1"/>
    </source>
</evidence>
<sequence length="202" mass="23751">MSYQEIATHLSSDMDEALAFSKKIKFARYRSEAIKLKRYPLFFKPVGFTSSQHNKWFIFPHVRNRADLVSIPFYVGCTFTKYNRLCLFIQMDLEGENSSLKFIFTNRFFERYADRKGITGSLTQEEIVYSFIKELGQLGLRNMENKDPLHAILFYETGMALGHYDSVDRNLVVFHSYVSVLNGPNDLKKMHHDWLLFRSVFN</sequence>
<protein>
    <submittedName>
        <fullName evidence="1">Uncharacterized protein</fullName>
    </submittedName>
</protein>
<gene>
    <name evidence="1" type="ORF">CE91St3_32990</name>
</gene>
<name>A0AA37K8V5_9BACT</name>
<reference evidence="1" key="1">
    <citation type="submission" date="2022-01" db="EMBL/GenBank/DDBJ databases">
        <title>Novel bile acid biosynthetic pathways are enriched in the microbiome of centenarians.</title>
        <authorList>
            <person name="Sato Y."/>
            <person name="Atarashi K."/>
            <person name="Plichta R.D."/>
            <person name="Arai Y."/>
            <person name="Sasajima S."/>
            <person name="Kearney M.S."/>
            <person name="Suda W."/>
            <person name="Takeshita K."/>
            <person name="Sasaki T."/>
            <person name="Okamoto S."/>
            <person name="Skelly N.A."/>
            <person name="Okamura Y."/>
            <person name="Vlamakis H."/>
            <person name="Li Y."/>
            <person name="Tanoue T."/>
            <person name="Takei H."/>
            <person name="Nittono H."/>
            <person name="Narushima S."/>
            <person name="Irie J."/>
            <person name="Itoh H."/>
            <person name="Moriya K."/>
            <person name="Sugiura Y."/>
            <person name="Suematsu M."/>
            <person name="Moritoki N."/>
            <person name="Shibata S."/>
            <person name="Littman R.D."/>
            <person name="Fischbach A.M."/>
            <person name="Uwamino Y."/>
            <person name="Inoue T."/>
            <person name="Honda A."/>
            <person name="Hattori M."/>
            <person name="Murai T."/>
            <person name="Xavier J.R."/>
            <person name="Hirose N."/>
            <person name="Honda K."/>
        </authorList>
    </citation>
    <scope>NUCLEOTIDE SEQUENCE</scope>
    <source>
        <strain evidence="1">CE91-St3</strain>
    </source>
</reference>
<dbReference type="Proteomes" id="UP001055114">
    <property type="component" value="Unassembled WGS sequence"/>
</dbReference>
<dbReference type="EMBL" id="BQNZ01000003">
    <property type="protein sequence ID" value="GKH73436.1"/>
    <property type="molecule type" value="Genomic_DNA"/>
</dbReference>